<evidence type="ECO:0000313" key="2">
    <source>
        <dbReference type="Proteomes" id="UP000735302"/>
    </source>
</evidence>
<gene>
    <name evidence="1" type="ORF">PoB_005339100</name>
</gene>
<evidence type="ECO:0000313" key="1">
    <source>
        <dbReference type="EMBL" id="GFO26886.1"/>
    </source>
</evidence>
<comment type="caution">
    <text evidence="1">The sequence shown here is derived from an EMBL/GenBank/DDBJ whole genome shotgun (WGS) entry which is preliminary data.</text>
</comment>
<sequence length="311" mass="35588">MSVTYLANEDRRFLTALELATVFEDCVDTLTALGNAVAAPELDIRTMPSILEDEYFNRPRYGGRLASSSSTPVPPRTSFAEAILRPVLPAIARLNSRYSDHLRLSAVLEQRAASVDKLTSRESAKMQSLDRILQDLPENVGQNIEQEVRKKDQGWMLQQHYQSKIYKRTWQSNKQTPVRAFDEMVKSAGLKRSNRAHKLQADIGAIKVMMADIFNELVQFGKYAFGQLIEHIITVFKKTYGFLTFFFMDIYIVSSDNDPVTSESGGGQGRLQLQWYRWLWNQYITVMKAKLKEQFNRGDNSQTTGHTSDRR</sequence>
<organism evidence="1 2">
    <name type="scientific">Plakobranchus ocellatus</name>
    <dbReference type="NCBI Taxonomy" id="259542"/>
    <lineage>
        <taxon>Eukaryota</taxon>
        <taxon>Metazoa</taxon>
        <taxon>Spiralia</taxon>
        <taxon>Lophotrochozoa</taxon>
        <taxon>Mollusca</taxon>
        <taxon>Gastropoda</taxon>
        <taxon>Heterobranchia</taxon>
        <taxon>Euthyneura</taxon>
        <taxon>Panpulmonata</taxon>
        <taxon>Sacoglossa</taxon>
        <taxon>Placobranchoidea</taxon>
        <taxon>Plakobranchidae</taxon>
        <taxon>Plakobranchus</taxon>
    </lineage>
</organism>
<keyword evidence="2" id="KW-1185">Reference proteome</keyword>
<accession>A0AAV4C291</accession>
<dbReference type="AlphaFoldDB" id="A0AAV4C291"/>
<dbReference type="EMBL" id="BLXT01005873">
    <property type="protein sequence ID" value="GFO26886.1"/>
    <property type="molecule type" value="Genomic_DNA"/>
</dbReference>
<dbReference type="Proteomes" id="UP000735302">
    <property type="component" value="Unassembled WGS sequence"/>
</dbReference>
<protein>
    <submittedName>
        <fullName evidence="1">Uncharacterized protein</fullName>
    </submittedName>
</protein>
<name>A0AAV4C291_9GAST</name>
<proteinExistence type="predicted"/>
<reference evidence="1 2" key="1">
    <citation type="journal article" date="2021" name="Elife">
        <title>Chloroplast acquisition without the gene transfer in kleptoplastic sea slugs, Plakobranchus ocellatus.</title>
        <authorList>
            <person name="Maeda T."/>
            <person name="Takahashi S."/>
            <person name="Yoshida T."/>
            <person name="Shimamura S."/>
            <person name="Takaki Y."/>
            <person name="Nagai Y."/>
            <person name="Toyoda A."/>
            <person name="Suzuki Y."/>
            <person name="Arimoto A."/>
            <person name="Ishii H."/>
            <person name="Satoh N."/>
            <person name="Nishiyama T."/>
            <person name="Hasebe M."/>
            <person name="Maruyama T."/>
            <person name="Minagawa J."/>
            <person name="Obokata J."/>
            <person name="Shigenobu S."/>
        </authorList>
    </citation>
    <scope>NUCLEOTIDE SEQUENCE [LARGE SCALE GENOMIC DNA]</scope>
</reference>